<comment type="catalytic activity">
    <reaction evidence="13">
        <text>a fatty acyl-CoA + H2O = a fatty acid + CoA + H(+)</text>
        <dbReference type="Rhea" id="RHEA:16781"/>
        <dbReference type="ChEBI" id="CHEBI:15377"/>
        <dbReference type="ChEBI" id="CHEBI:15378"/>
        <dbReference type="ChEBI" id="CHEBI:28868"/>
        <dbReference type="ChEBI" id="CHEBI:57287"/>
        <dbReference type="ChEBI" id="CHEBI:77636"/>
    </reaction>
    <physiologicalReaction direction="left-to-right" evidence="13">
        <dbReference type="Rhea" id="RHEA:16782"/>
    </physiologicalReaction>
</comment>
<name>A0A3L6G6S1_MAIZE</name>
<evidence type="ECO:0000256" key="4">
    <source>
        <dbReference type="ARBA" id="ARBA00004514"/>
    </source>
</evidence>
<evidence type="ECO:0000256" key="15">
    <source>
        <dbReference type="ARBA" id="ARBA00064709"/>
    </source>
</evidence>
<evidence type="ECO:0000256" key="2">
    <source>
        <dbReference type="ARBA" id="ARBA00004173"/>
    </source>
</evidence>
<comment type="function">
    <text evidence="14">Catalyzes the hydrolysis of acyl-CoAs into free fatty acids and coenzyme A (CoASH), regulating their respective intracellular levels. Has acyl-CoA thioesterase activity towards medium (C12) and long-chain (C18) fatty acyl-CoA substrates. Can also hydrolyze 3-hydroxyphenylacetyl-CoA and 3,4-dihydroxyphenylacetyl-CoA (in vitro). May play a role in controlling adaptive thermogenesis.</text>
</comment>
<dbReference type="Proteomes" id="UP000251960">
    <property type="component" value="Chromosome 10"/>
</dbReference>
<dbReference type="CDD" id="cd03443">
    <property type="entry name" value="PaaI_thioesterase"/>
    <property type="match status" value="1"/>
</dbReference>
<evidence type="ECO:0000256" key="5">
    <source>
        <dbReference type="ARBA" id="ARBA00008324"/>
    </source>
</evidence>
<evidence type="ECO:0000256" key="13">
    <source>
        <dbReference type="ARBA" id="ARBA00052976"/>
    </source>
</evidence>
<comment type="caution">
    <text evidence="19">The sequence shown here is derived from an EMBL/GenBank/DDBJ whole genome shotgun (WGS) entry which is preliminary data.</text>
</comment>
<keyword evidence="12" id="KW-0539">Nucleus</keyword>
<evidence type="ECO:0000256" key="7">
    <source>
        <dbReference type="ARBA" id="ARBA00022801"/>
    </source>
</evidence>
<dbReference type="GO" id="GO:0005829">
    <property type="term" value="C:cytosol"/>
    <property type="evidence" value="ECO:0007669"/>
    <property type="project" value="UniProtKB-SubCell"/>
</dbReference>
<evidence type="ECO:0000256" key="3">
    <source>
        <dbReference type="ARBA" id="ARBA00004186"/>
    </source>
</evidence>
<evidence type="ECO:0000256" key="1">
    <source>
        <dbReference type="ARBA" id="ARBA00004123"/>
    </source>
</evidence>
<dbReference type="GO" id="GO:0005819">
    <property type="term" value="C:spindle"/>
    <property type="evidence" value="ECO:0007669"/>
    <property type="project" value="UniProtKB-SubCell"/>
</dbReference>
<dbReference type="EMBL" id="NCVQ01000002">
    <property type="protein sequence ID" value="PWZ43948.1"/>
    <property type="molecule type" value="Genomic_DNA"/>
</dbReference>
<evidence type="ECO:0000256" key="6">
    <source>
        <dbReference type="ARBA" id="ARBA00022490"/>
    </source>
</evidence>
<dbReference type="InterPro" id="IPR039298">
    <property type="entry name" value="ACOT13"/>
</dbReference>
<dbReference type="GO" id="GO:0047617">
    <property type="term" value="F:fatty acyl-CoA hydrolase activity"/>
    <property type="evidence" value="ECO:0007669"/>
    <property type="project" value="InterPro"/>
</dbReference>
<evidence type="ECO:0000256" key="14">
    <source>
        <dbReference type="ARBA" id="ARBA00058205"/>
    </source>
</evidence>
<dbReference type="GO" id="GO:0006629">
    <property type="term" value="P:lipid metabolic process"/>
    <property type="evidence" value="ECO:0007669"/>
    <property type="project" value="UniProtKB-KW"/>
</dbReference>
<dbReference type="FunFam" id="3.10.129.10:FF:000021">
    <property type="entry name" value="Acyl-coenzyme A thioesterase 13"/>
    <property type="match status" value="1"/>
</dbReference>
<gene>
    <name evidence="19" type="primary">ACOT13</name>
    <name evidence="19" type="ORF">Zm00014a_044650</name>
</gene>
<keyword evidence="11" id="KW-0206">Cytoskeleton</keyword>
<evidence type="ECO:0000256" key="16">
    <source>
        <dbReference type="ARBA" id="ARBA00067273"/>
    </source>
</evidence>
<evidence type="ECO:0000256" key="12">
    <source>
        <dbReference type="ARBA" id="ARBA00023242"/>
    </source>
</evidence>
<keyword evidence="9" id="KW-0443">Lipid metabolism</keyword>
<keyword evidence="8" id="KW-0007">Acetylation</keyword>
<evidence type="ECO:0000256" key="8">
    <source>
        <dbReference type="ARBA" id="ARBA00022990"/>
    </source>
</evidence>
<evidence type="ECO:0000313" key="19">
    <source>
        <dbReference type="EMBL" id="PWZ43948.1"/>
    </source>
</evidence>
<dbReference type="PANTHER" id="PTHR21660:SF37">
    <property type="entry name" value="OS04G0436100 PROTEIN"/>
    <property type="match status" value="1"/>
</dbReference>
<proteinExistence type="inferred from homology"/>
<sequence>MDPEAVRKSLEPTATVEKITGSTPARLHFYDPFVLSGVSIEAAEHGRLLCSFVVTPRLASPAGYLRSGVTATLADQLGSAVFFCSGLPSSGVSLEISVSFVDAAAVGAVGSLVVLLEVTKTKPAPEEIEVEGKLLRAGKSVGVVSVDFRKKKTGKLMAQARHTKYLVASSRL</sequence>
<dbReference type="Gene3D" id="3.10.129.10">
    <property type="entry name" value="Hotdog Thioesterase"/>
    <property type="match status" value="1"/>
</dbReference>
<dbReference type="PANTHER" id="PTHR21660">
    <property type="entry name" value="THIOESTERASE SUPERFAMILY MEMBER-RELATED"/>
    <property type="match status" value="1"/>
</dbReference>
<dbReference type="SUPFAM" id="SSF54637">
    <property type="entry name" value="Thioesterase/thiol ester dehydrase-isomerase"/>
    <property type="match status" value="1"/>
</dbReference>
<accession>A0A3L6G6S1</accession>
<comment type="subcellular location">
    <subcellularLocation>
        <location evidence="3">Cytoplasm</location>
        <location evidence="3">Cytoskeleton</location>
        <location evidence="3">Spindle</location>
    </subcellularLocation>
    <subcellularLocation>
        <location evidence="4">Cytoplasm</location>
        <location evidence="4">Cytosol</location>
    </subcellularLocation>
    <subcellularLocation>
        <location evidence="2">Mitochondrion</location>
    </subcellularLocation>
    <subcellularLocation>
        <location evidence="1">Nucleus</location>
    </subcellularLocation>
</comment>
<organism evidence="19">
    <name type="scientific">Zea mays</name>
    <name type="common">Maize</name>
    <dbReference type="NCBI Taxonomy" id="4577"/>
    <lineage>
        <taxon>Eukaryota</taxon>
        <taxon>Viridiplantae</taxon>
        <taxon>Streptophyta</taxon>
        <taxon>Embryophyta</taxon>
        <taxon>Tracheophyta</taxon>
        <taxon>Spermatophyta</taxon>
        <taxon>Magnoliopsida</taxon>
        <taxon>Liliopsida</taxon>
        <taxon>Poales</taxon>
        <taxon>Poaceae</taxon>
        <taxon>PACMAD clade</taxon>
        <taxon>Panicoideae</taxon>
        <taxon>Andropogonodae</taxon>
        <taxon>Andropogoneae</taxon>
        <taxon>Tripsacinae</taxon>
        <taxon>Zea</taxon>
    </lineage>
</organism>
<keyword evidence="10" id="KW-0496">Mitochondrion</keyword>
<dbReference type="InterPro" id="IPR029069">
    <property type="entry name" value="HotDog_dom_sf"/>
</dbReference>
<dbReference type="ExpressionAtlas" id="A0A3L6G6S1">
    <property type="expression patterns" value="baseline and differential"/>
</dbReference>
<dbReference type="GO" id="GO:0005634">
    <property type="term" value="C:nucleus"/>
    <property type="evidence" value="ECO:0007669"/>
    <property type="project" value="UniProtKB-SubCell"/>
</dbReference>
<comment type="subunit">
    <text evidence="15">Homotetramer. Interacts with PCTP.</text>
</comment>
<protein>
    <recommendedName>
        <fullName evidence="16">Acyl-coenzyme A thioesterase 13</fullName>
    </recommendedName>
    <alternativeName>
        <fullName evidence="17">Hotdog-fold thioesterase superfamily member 2</fullName>
    </alternativeName>
    <alternativeName>
        <fullName evidence="18">Thioesterase superfamily member 2</fullName>
    </alternativeName>
</protein>
<comment type="similarity">
    <text evidence="5">Belongs to the thioesterase PaaI family.</text>
</comment>
<keyword evidence="7" id="KW-0378">Hydrolase</keyword>
<evidence type="ECO:0000256" key="9">
    <source>
        <dbReference type="ARBA" id="ARBA00023098"/>
    </source>
</evidence>
<dbReference type="AlphaFoldDB" id="A0A3L6G6S1"/>
<evidence type="ECO:0000256" key="17">
    <source>
        <dbReference type="ARBA" id="ARBA00081533"/>
    </source>
</evidence>
<evidence type="ECO:0000256" key="10">
    <source>
        <dbReference type="ARBA" id="ARBA00023128"/>
    </source>
</evidence>
<reference evidence="19" key="1">
    <citation type="journal article" date="2018" name="Nat. Genet.">
        <title>Extensive intraspecific gene order and gene structural variations between Mo17 and other maize genomes.</title>
        <authorList>
            <person name="Sun S."/>
            <person name="Zhou Y."/>
            <person name="Chen J."/>
            <person name="Shi J."/>
            <person name="Zhao H."/>
            <person name="Zhao H."/>
            <person name="Song W."/>
            <person name="Zhang M."/>
            <person name="Cui Y."/>
            <person name="Dong X."/>
            <person name="Liu H."/>
            <person name="Ma X."/>
            <person name="Jiao Y."/>
            <person name="Wang B."/>
            <person name="Wei X."/>
            <person name="Stein J.C."/>
            <person name="Glaubitz J.C."/>
            <person name="Lu F."/>
            <person name="Yu G."/>
            <person name="Liang C."/>
            <person name="Fengler K."/>
            <person name="Li B."/>
            <person name="Rafalski A."/>
            <person name="Schnable P.S."/>
            <person name="Ware D.H."/>
            <person name="Buckler E.S."/>
            <person name="Lai J."/>
        </authorList>
    </citation>
    <scope>NUCLEOTIDE SEQUENCE [LARGE SCALE GENOMIC DNA]</scope>
    <source>
        <tissue evidence="19">Seedling</tissue>
    </source>
</reference>
<evidence type="ECO:0000256" key="18">
    <source>
        <dbReference type="ARBA" id="ARBA00083956"/>
    </source>
</evidence>
<evidence type="ECO:0000256" key="11">
    <source>
        <dbReference type="ARBA" id="ARBA00023212"/>
    </source>
</evidence>
<dbReference type="GO" id="GO:0005739">
    <property type="term" value="C:mitochondrion"/>
    <property type="evidence" value="ECO:0007669"/>
    <property type="project" value="UniProtKB-SubCell"/>
</dbReference>
<keyword evidence="6" id="KW-0963">Cytoplasm</keyword>